<gene>
    <name evidence="3" type="ORF">FF098_012340</name>
    <name evidence="2" type="ORF">GCM10011355_24780</name>
</gene>
<feature type="transmembrane region" description="Helical" evidence="1">
    <location>
        <begin position="39"/>
        <end position="58"/>
    </location>
</feature>
<comment type="caution">
    <text evidence="2">The sequence shown here is derived from an EMBL/GenBank/DDBJ whole genome shotgun (WGS) entry which is preliminary data.</text>
</comment>
<keyword evidence="1" id="KW-0812">Transmembrane</keyword>
<dbReference type="Proteomes" id="UP000621856">
    <property type="component" value="Unassembled WGS sequence"/>
</dbReference>
<keyword evidence="1" id="KW-0472">Membrane</keyword>
<reference evidence="2" key="3">
    <citation type="submission" date="2020-09" db="EMBL/GenBank/DDBJ databases">
        <authorList>
            <person name="Sun Q."/>
            <person name="Zhou Y."/>
        </authorList>
    </citation>
    <scope>NUCLEOTIDE SEQUENCE</scope>
    <source>
        <strain evidence="2">CGMCC 1.14984</strain>
    </source>
</reference>
<organism evidence="2 4">
    <name type="scientific">Aquisalinus luteolus</name>
    <dbReference type="NCBI Taxonomy" id="1566827"/>
    <lineage>
        <taxon>Bacteria</taxon>
        <taxon>Pseudomonadati</taxon>
        <taxon>Pseudomonadota</taxon>
        <taxon>Alphaproteobacteria</taxon>
        <taxon>Parvularculales</taxon>
        <taxon>Parvularculaceae</taxon>
        <taxon>Aquisalinus</taxon>
    </lineage>
</organism>
<dbReference type="AlphaFoldDB" id="A0A8J3A4S7"/>
<evidence type="ECO:0000313" key="4">
    <source>
        <dbReference type="Proteomes" id="UP000621856"/>
    </source>
</evidence>
<evidence type="ECO:0000313" key="3">
    <source>
        <dbReference type="EMBL" id="NHK28700.1"/>
    </source>
</evidence>
<reference evidence="3 5" key="2">
    <citation type="submission" date="2020-02" db="EMBL/GenBank/DDBJ databases">
        <title>Genome sequence of Parvularcula flava strain NH6-79.</title>
        <authorList>
            <person name="Abdul Karim M.H."/>
            <person name="Lam M.Q."/>
            <person name="Chen S.J."/>
            <person name="Yahya A."/>
            <person name="Shahir S."/>
            <person name="Shamsir M.S."/>
            <person name="Chong C.S."/>
        </authorList>
    </citation>
    <scope>NUCLEOTIDE SEQUENCE [LARGE SCALE GENOMIC DNA]</scope>
    <source>
        <strain evidence="3 5">NH6-79</strain>
    </source>
</reference>
<keyword evidence="1" id="KW-1133">Transmembrane helix</keyword>
<feature type="transmembrane region" description="Helical" evidence="1">
    <location>
        <begin position="113"/>
        <end position="133"/>
    </location>
</feature>
<protein>
    <submittedName>
        <fullName evidence="2">Uncharacterized protein</fullName>
    </submittedName>
</protein>
<name>A0A8J3A4S7_9PROT</name>
<accession>A0A8J3A4S7</accession>
<dbReference type="Proteomes" id="UP000818603">
    <property type="component" value="Unassembled WGS sequence"/>
</dbReference>
<feature type="transmembrane region" description="Helical" evidence="1">
    <location>
        <begin position="64"/>
        <end position="83"/>
    </location>
</feature>
<feature type="transmembrane region" description="Helical" evidence="1">
    <location>
        <begin position="145"/>
        <end position="164"/>
    </location>
</feature>
<reference evidence="2" key="1">
    <citation type="journal article" date="2014" name="Int. J. Syst. Evol. Microbiol.">
        <title>Complete genome sequence of Corynebacterium casei LMG S-19264T (=DSM 44701T), isolated from a smear-ripened cheese.</title>
        <authorList>
            <consortium name="US DOE Joint Genome Institute (JGI-PGF)"/>
            <person name="Walter F."/>
            <person name="Albersmeier A."/>
            <person name="Kalinowski J."/>
            <person name="Ruckert C."/>
        </authorList>
    </citation>
    <scope>NUCLEOTIDE SEQUENCE</scope>
    <source>
        <strain evidence="2">CGMCC 1.14984</strain>
    </source>
</reference>
<evidence type="ECO:0000313" key="5">
    <source>
        <dbReference type="Proteomes" id="UP000818603"/>
    </source>
</evidence>
<sequence length="193" mass="21138">MTDHEKDFSELELLWQEPDTERPVISVARLRLTIWRMRIFLLMELMVCATACVFGLWLLVRGEWLPALATIVFAVAGGVLALWSRLPHLGIGDEALAPHIENAIAEARGKVRAASAGIGVCCAAQIFTGLIALDALSTGEAPARTLLPIVFFCFATPAIILFSLRSQKKARQQLASLLAMKEQDADQPRAGMR</sequence>
<dbReference type="EMBL" id="BMGZ01000002">
    <property type="protein sequence ID" value="GGH99255.1"/>
    <property type="molecule type" value="Genomic_DNA"/>
</dbReference>
<dbReference type="EMBL" id="VCJR02000002">
    <property type="protein sequence ID" value="NHK28700.1"/>
    <property type="molecule type" value="Genomic_DNA"/>
</dbReference>
<keyword evidence="5" id="KW-1185">Reference proteome</keyword>
<evidence type="ECO:0000313" key="2">
    <source>
        <dbReference type="EMBL" id="GGH99255.1"/>
    </source>
</evidence>
<proteinExistence type="predicted"/>
<dbReference type="RefSeq" id="WP_155140925.1">
    <property type="nucleotide sequence ID" value="NZ_BMGZ01000002.1"/>
</dbReference>
<evidence type="ECO:0000256" key="1">
    <source>
        <dbReference type="SAM" id="Phobius"/>
    </source>
</evidence>